<dbReference type="AlphaFoldDB" id="A0A916TEN6"/>
<evidence type="ECO:0000313" key="4">
    <source>
        <dbReference type="EMBL" id="GGB39727.1"/>
    </source>
</evidence>
<keyword evidence="2" id="KW-0812">Transmembrane</keyword>
<dbReference type="GO" id="GO:0005886">
    <property type="term" value="C:plasma membrane"/>
    <property type="evidence" value="ECO:0007669"/>
    <property type="project" value="TreeGrafter"/>
</dbReference>
<evidence type="ECO:0000313" key="5">
    <source>
        <dbReference type="Proteomes" id="UP000605148"/>
    </source>
</evidence>
<dbReference type="InterPro" id="IPR051599">
    <property type="entry name" value="Cell_Envelope_Assoc"/>
</dbReference>
<keyword evidence="2" id="KW-0472">Membrane</keyword>
<reference evidence="4" key="2">
    <citation type="submission" date="2020-09" db="EMBL/GenBank/DDBJ databases">
        <authorList>
            <person name="Sun Q."/>
            <person name="Zhou Y."/>
        </authorList>
    </citation>
    <scope>NUCLEOTIDE SEQUENCE</scope>
    <source>
        <strain evidence="4">CGMCC 1.12426</strain>
    </source>
</reference>
<feature type="region of interest" description="Disordered" evidence="1">
    <location>
        <begin position="26"/>
        <end position="55"/>
    </location>
</feature>
<dbReference type="Proteomes" id="UP000605148">
    <property type="component" value="Unassembled WGS sequence"/>
</dbReference>
<comment type="caution">
    <text evidence="4">The sequence shown here is derived from an EMBL/GenBank/DDBJ whole genome shotgun (WGS) entry which is preliminary data.</text>
</comment>
<dbReference type="InterPro" id="IPR003848">
    <property type="entry name" value="DUF218"/>
</dbReference>
<dbReference type="GO" id="GO:0043164">
    <property type="term" value="P:Gram-negative-bacterium-type cell wall biogenesis"/>
    <property type="evidence" value="ECO:0007669"/>
    <property type="project" value="TreeGrafter"/>
</dbReference>
<sequence length="266" mass="28571">MTLAAGLNLNVPKSAESSIIVRDMTRASPPGRDSLRAEPTPSCSTGSRSEAIRRGGIWPNGPQAGWSVPLRGLLAGGVLGFAFILIAFAGLFGVFAHKVSTASLPADPQADAIVVLTGGTERISQALTLLDEGRARRLLISGVHPGTTRDQIVSVTSADRPLFDCCVDLDRIALNTAGNATETAHWVKKHGFKTLLVVTSAYHLPRASLELTDTLPDIDLVPYPVYASGLDLSSWYSDRKTMQLLMREYVKYTLARLRIGASRIFG</sequence>
<feature type="transmembrane region" description="Helical" evidence="2">
    <location>
        <begin position="73"/>
        <end position="95"/>
    </location>
</feature>
<name>A0A916TEN6_9HYPH</name>
<organism evidence="4 5">
    <name type="scientific">Roseibium aquae</name>
    <dbReference type="NCBI Taxonomy" id="1323746"/>
    <lineage>
        <taxon>Bacteria</taxon>
        <taxon>Pseudomonadati</taxon>
        <taxon>Pseudomonadota</taxon>
        <taxon>Alphaproteobacteria</taxon>
        <taxon>Hyphomicrobiales</taxon>
        <taxon>Stappiaceae</taxon>
        <taxon>Roseibium</taxon>
    </lineage>
</organism>
<protein>
    <recommendedName>
        <fullName evidence="3">DUF218 domain-containing protein</fullName>
    </recommendedName>
</protein>
<dbReference type="PANTHER" id="PTHR30336:SF4">
    <property type="entry name" value="ENVELOPE BIOGENESIS FACTOR ELYC"/>
    <property type="match status" value="1"/>
</dbReference>
<dbReference type="GO" id="GO:0000270">
    <property type="term" value="P:peptidoglycan metabolic process"/>
    <property type="evidence" value="ECO:0007669"/>
    <property type="project" value="TreeGrafter"/>
</dbReference>
<evidence type="ECO:0000259" key="3">
    <source>
        <dbReference type="Pfam" id="PF02698"/>
    </source>
</evidence>
<dbReference type="CDD" id="cd06259">
    <property type="entry name" value="YdcF-like"/>
    <property type="match status" value="1"/>
</dbReference>
<dbReference type="PANTHER" id="PTHR30336">
    <property type="entry name" value="INNER MEMBRANE PROTEIN, PROBABLE PERMEASE"/>
    <property type="match status" value="1"/>
</dbReference>
<keyword evidence="5" id="KW-1185">Reference proteome</keyword>
<keyword evidence="2" id="KW-1133">Transmembrane helix</keyword>
<proteinExistence type="predicted"/>
<reference evidence="4" key="1">
    <citation type="journal article" date="2014" name="Int. J. Syst. Evol. Microbiol.">
        <title>Complete genome sequence of Corynebacterium casei LMG S-19264T (=DSM 44701T), isolated from a smear-ripened cheese.</title>
        <authorList>
            <consortium name="US DOE Joint Genome Institute (JGI-PGF)"/>
            <person name="Walter F."/>
            <person name="Albersmeier A."/>
            <person name="Kalinowski J."/>
            <person name="Ruckert C."/>
        </authorList>
    </citation>
    <scope>NUCLEOTIDE SEQUENCE</scope>
    <source>
        <strain evidence="4">CGMCC 1.12426</strain>
    </source>
</reference>
<gene>
    <name evidence="4" type="ORF">GCM10011316_09680</name>
</gene>
<feature type="domain" description="DUF218" evidence="3">
    <location>
        <begin position="111"/>
        <end position="250"/>
    </location>
</feature>
<accession>A0A916TEN6</accession>
<evidence type="ECO:0000256" key="2">
    <source>
        <dbReference type="SAM" id="Phobius"/>
    </source>
</evidence>
<dbReference type="EMBL" id="BMFA01000002">
    <property type="protein sequence ID" value="GGB39727.1"/>
    <property type="molecule type" value="Genomic_DNA"/>
</dbReference>
<dbReference type="Pfam" id="PF02698">
    <property type="entry name" value="DUF218"/>
    <property type="match status" value="1"/>
</dbReference>
<evidence type="ECO:0000256" key="1">
    <source>
        <dbReference type="SAM" id="MobiDB-lite"/>
    </source>
</evidence>